<dbReference type="SUPFAM" id="SSF160467">
    <property type="entry name" value="PH0987 N-terminal domain-like"/>
    <property type="match status" value="1"/>
</dbReference>
<reference evidence="5" key="2">
    <citation type="submission" date="2020-09" db="EMBL/GenBank/DDBJ databases">
        <authorList>
            <person name="Sun Q."/>
            <person name="Zhou Y."/>
        </authorList>
    </citation>
    <scope>NUCLEOTIDE SEQUENCE</scope>
    <source>
        <strain evidence="5">CGMCC 1.15179</strain>
    </source>
</reference>
<gene>
    <name evidence="5" type="ORF">GCM10011571_27820</name>
</gene>
<dbReference type="RefSeq" id="WP_188648493.1">
    <property type="nucleotide sequence ID" value="NZ_BMHQ01000010.1"/>
</dbReference>
<dbReference type="NCBIfam" id="TIGR00370">
    <property type="entry name" value="5-oxoprolinase subunit PxpB"/>
    <property type="match status" value="1"/>
</dbReference>
<dbReference type="PANTHER" id="PTHR34698:SF2">
    <property type="entry name" value="5-OXOPROLINASE SUBUNIT B"/>
    <property type="match status" value="1"/>
</dbReference>
<proteinExistence type="predicted"/>
<evidence type="ECO:0000313" key="6">
    <source>
        <dbReference type="Proteomes" id="UP000625210"/>
    </source>
</evidence>
<dbReference type="GO" id="GO:0016787">
    <property type="term" value="F:hydrolase activity"/>
    <property type="evidence" value="ECO:0007669"/>
    <property type="project" value="UniProtKB-KW"/>
</dbReference>
<dbReference type="Proteomes" id="UP000625210">
    <property type="component" value="Unassembled WGS sequence"/>
</dbReference>
<dbReference type="SUPFAM" id="SSF50891">
    <property type="entry name" value="Cyclophilin-like"/>
    <property type="match status" value="1"/>
</dbReference>
<feature type="domain" description="Carboxyltransferase" evidence="4">
    <location>
        <begin position="3"/>
        <end position="204"/>
    </location>
</feature>
<dbReference type="InterPro" id="IPR003833">
    <property type="entry name" value="CT_C_D"/>
</dbReference>
<keyword evidence="6" id="KW-1185">Reference proteome</keyword>
<dbReference type="Gene3D" id="3.30.1360.40">
    <property type="match status" value="1"/>
</dbReference>
<evidence type="ECO:0000259" key="4">
    <source>
        <dbReference type="SMART" id="SM00796"/>
    </source>
</evidence>
<evidence type="ECO:0000256" key="1">
    <source>
        <dbReference type="ARBA" id="ARBA00022741"/>
    </source>
</evidence>
<dbReference type="PANTHER" id="PTHR34698">
    <property type="entry name" value="5-OXOPROLINASE SUBUNIT B"/>
    <property type="match status" value="1"/>
</dbReference>
<dbReference type="GO" id="GO:0005524">
    <property type="term" value="F:ATP binding"/>
    <property type="evidence" value="ECO:0007669"/>
    <property type="project" value="UniProtKB-KW"/>
</dbReference>
<keyword evidence="2 5" id="KW-0378">Hydrolase</keyword>
<evidence type="ECO:0000256" key="2">
    <source>
        <dbReference type="ARBA" id="ARBA00022801"/>
    </source>
</evidence>
<evidence type="ECO:0000313" key="5">
    <source>
        <dbReference type="EMBL" id="GGE24133.1"/>
    </source>
</evidence>
<dbReference type="InterPro" id="IPR010016">
    <property type="entry name" value="PxpB"/>
</dbReference>
<reference evidence="5" key="1">
    <citation type="journal article" date="2014" name="Int. J. Syst. Evol. Microbiol.">
        <title>Complete genome sequence of Corynebacterium casei LMG S-19264T (=DSM 44701T), isolated from a smear-ripened cheese.</title>
        <authorList>
            <consortium name="US DOE Joint Genome Institute (JGI-PGF)"/>
            <person name="Walter F."/>
            <person name="Albersmeier A."/>
            <person name="Kalinowski J."/>
            <person name="Ruckert C."/>
        </authorList>
    </citation>
    <scope>NUCLEOTIDE SEQUENCE</scope>
    <source>
        <strain evidence="5">CGMCC 1.15179</strain>
    </source>
</reference>
<dbReference type="Pfam" id="PF02682">
    <property type="entry name" value="CT_C_D"/>
    <property type="match status" value="1"/>
</dbReference>
<keyword evidence="1" id="KW-0547">Nucleotide-binding</keyword>
<accession>A0A8J2VHA5</accession>
<comment type="caution">
    <text evidence="5">The sequence shown here is derived from an EMBL/GenBank/DDBJ whole genome shotgun (WGS) entry which is preliminary data.</text>
</comment>
<keyword evidence="3" id="KW-0067">ATP-binding</keyword>
<dbReference type="AlphaFoldDB" id="A0A8J2VHA5"/>
<dbReference type="EMBL" id="BMHQ01000010">
    <property type="protein sequence ID" value="GGE24133.1"/>
    <property type="molecule type" value="Genomic_DNA"/>
</dbReference>
<dbReference type="InterPro" id="IPR029000">
    <property type="entry name" value="Cyclophilin-like_dom_sf"/>
</dbReference>
<dbReference type="Gene3D" id="2.40.100.10">
    <property type="entry name" value="Cyclophilin-like"/>
    <property type="match status" value="1"/>
</dbReference>
<name>A0A8J2VHA5_9BACL</name>
<protein>
    <submittedName>
        <fullName evidence="5">Allophanate hydrolase</fullName>
    </submittedName>
</protein>
<dbReference type="SMART" id="SM00796">
    <property type="entry name" value="AHS1"/>
    <property type="match status" value="1"/>
</dbReference>
<organism evidence="5 6">
    <name type="scientific">Marinithermofilum abyssi</name>
    <dbReference type="NCBI Taxonomy" id="1571185"/>
    <lineage>
        <taxon>Bacteria</taxon>
        <taxon>Bacillati</taxon>
        <taxon>Bacillota</taxon>
        <taxon>Bacilli</taxon>
        <taxon>Bacillales</taxon>
        <taxon>Thermoactinomycetaceae</taxon>
        <taxon>Marinithermofilum</taxon>
    </lineage>
</organism>
<sequence>MSFNFQPLGDSALRIQVGDRIDPSVHQRVRVLCRQLENAKIPGVVEWIPTYCAVTVMYHPHQIGYQTLCRYVKELREEPVEDAASTVEVIHLPVIYGGDWGPDLISVAELNGLSMEEVIRIHSEKPYLVYMMGFVPGFPYLGGMSPKIAASRLAEPRPRIPAGSVGIAGIQTGVYPLETPGGWRLIGHTPVPLYDPDRERPILLEAGQYVKFDPVDEEGYRFVCEQVKNGSYQTKKSVCLQEEVES</sequence>
<evidence type="ECO:0000256" key="3">
    <source>
        <dbReference type="ARBA" id="ARBA00022840"/>
    </source>
</evidence>